<comment type="function">
    <text evidence="1">Required for maximal bacterial cellulose synthesis.</text>
</comment>
<dbReference type="SMART" id="SM00028">
    <property type="entry name" value="TPR"/>
    <property type="match status" value="12"/>
</dbReference>
<dbReference type="Pfam" id="PF05420">
    <property type="entry name" value="BCSC_C"/>
    <property type="match status" value="1"/>
</dbReference>
<dbReference type="Pfam" id="PF14559">
    <property type="entry name" value="TPR_19"/>
    <property type="match status" value="2"/>
</dbReference>
<protein>
    <submittedName>
        <fullName evidence="10">Cellulose synthase</fullName>
    </submittedName>
</protein>
<gene>
    <name evidence="10" type="ORF">AQS70_10630</name>
</gene>
<dbReference type="GO" id="GO:0030244">
    <property type="term" value="P:cellulose biosynthetic process"/>
    <property type="evidence" value="ECO:0007669"/>
    <property type="project" value="UniProtKB-KW"/>
</dbReference>
<evidence type="ECO:0000256" key="6">
    <source>
        <dbReference type="ARBA" id="ARBA00022916"/>
    </source>
</evidence>
<feature type="repeat" description="TPR" evidence="7">
    <location>
        <begin position="492"/>
        <end position="525"/>
    </location>
</feature>
<evidence type="ECO:0000313" key="11">
    <source>
        <dbReference type="Proteomes" id="UP000050342"/>
    </source>
</evidence>
<evidence type="ECO:0000256" key="3">
    <source>
        <dbReference type="ARBA" id="ARBA00022729"/>
    </source>
</evidence>
<reference evidence="10 11" key="1">
    <citation type="submission" date="2015-10" db="EMBL/GenBank/DDBJ databases">
        <title>Pseudomonas helleri sp. nov. and Pseudomonas weihenstephanensis sp. nov., isolated from raw cows milk.</title>
        <authorList>
            <person name="Von Neubeck M."/>
            <person name="Huptas C."/>
            <person name="Wenning M."/>
            <person name="Scherer S."/>
        </authorList>
    </citation>
    <scope>NUCLEOTIDE SEQUENCE [LARGE SCALE GENOMIC DNA]</scope>
    <source>
        <strain evidence="10 11">BSTT44</strain>
    </source>
</reference>
<evidence type="ECO:0000256" key="2">
    <source>
        <dbReference type="ARBA" id="ARBA00005186"/>
    </source>
</evidence>
<dbReference type="Proteomes" id="UP000050342">
    <property type="component" value="Unassembled WGS sequence"/>
</dbReference>
<evidence type="ECO:0000313" key="10">
    <source>
        <dbReference type="EMBL" id="KQB53418.1"/>
    </source>
</evidence>
<dbReference type="SUPFAM" id="SSF48452">
    <property type="entry name" value="TPR-like"/>
    <property type="match status" value="4"/>
</dbReference>
<dbReference type="EMBL" id="LLWH01000168">
    <property type="protein sequence ID" value="KQB53418.1"/>
    <property type="molecule type" value="Genomic_DNA"/>
</dbReference>
<sequence length="1344" mass="143611">MSARHHAVAFGILAALINNSSFAALNDAGKALLEQGKYWQTQDDPARATEVWKKLLLIDPQQADALYGLGLLELKAKRTAGAGNYLAQLKKSHPGDPLTLQLEQAVALQAGKNPDLLDEARTQARSGELEKSVALYRQAFAGKPPQGELALEYYNYLSYTPGGGSEAQEGLERLLQQNPNNAKAKLVLAKLLIRNEGTRPEGLRRLAQLSTLPELGGEATESWRQGLVWLGIPRPSDIPLFEAYLKANPNDSEIRAQMQRRPKAGSTANMNPNLARGFKALQDNQLSVAEQAFQARLKEQPQDSDALGGLGLVRQRQGRLSDANELLSRAAARGSDKRWQTALDGNRYWSLLSQAEKARASQDLPRARTLLQQAIASKPRQAEGYIVLGAVQAEQNQLSNAEASYRQALNLDKDNPDALLGLITVMSQNGQAVQAMQMVDRMTPAQQQRLGDLRPLKAAVAVGKAKNAARSGDLKGAIAAQQEAVRNDPSNAWAHYDLALYYLQAKTPDKARQTMAEALKANPQDPEVLYANALLSSQLGEWSAAQSTLDRIPVSQRTAPMQQLASQAQIQSLMAQASTLAKQGDRAQALTLLRRAELAASGKPQSIGMLASAYVDAGYPDHALSMLRNAIAQSSNPPVSLRLAYAGVLLRTGDDAQVNQLLHELQSQPLTAADQRSYDEVLFLYTVRQADVLREKGDLVAAYDTLAPALAQRPNDPLANGALARMYLANGDSAKAIALYKPLLRNAPNDPQLQIGMAQALSKAGDKSGAADAADRALELAPNDAQILASAAGIFRAQGKNAKAQDLYTRALALQAPAKQELNPFANTAVAANPFVGSAGQRRQSRLAQGSAPQIPEPAQEQLAAADDVIEPVPRPYAADTSRPIRIASSVSQGGYVPGGYEDDYIAPRRVAAPVASDPQEEARQAMQTALTEIKQERSPRVTQGVAIRSNDSESGLSKMTDVEAPLEISLPVGDDRVALRVTPVSLNAGSVGDSAKTRFGGPNAAQLEAVQAVLATPEPTTAQLAAASGVDGSAGRQKDSGVGVAVGYEMPSLGLKADIGMSPLGFLYSTPVGGVSIDRALSDDSNVRYGASVSRRSVNDSLVSFAGAKDARSGLKWGGVTANGGRVQLGYDNGEYGAYGYAGLYKLLGNNVKDNTRAEGGAGIYWYLLSDDTRQLTAGLGATALSYDNNQGTFTYGSGGYFSPQNYFSIGVPVSWSQRTDRLSYTLRGSVGLQHIEQDSAKYFANDSNMQAVLEQASTAYAAAGSSLQSQSSGQNKTGIGYNLGAAAEYRLGSNMILGGSFGMDNAQDYKQWTGGLYLRYTLEDFTGRMPMPVNPYLSPYSY</sequence>
<feature type="repeat" description="TPR" evidence="7">
    <location>
        <begin position="751"/>
        <end position="784"/>
    </location>
</feature>
<dbReference type="PROSITE" id="PS50005">
    <property type="entry name" value="TPR"/>
    <property type="match status" value="3"/>
</dbReference>
<dbReference type="InterPro" id="IPR008410">
    <property type="entry name" value="BCSC_C"/>
</dbReference>
<proteinExistence type="predicted"/>
<dbReference type="Pfam" id="PF13432">
    <property type="entry name" value="TPR_16"/>
    <property type="match status" value="3"/>
</dbReference>
<keyword evidence="4" id="KW-0677">Repeat</keyword>
<accession>A0A0Q0X8L7</accession>
<evidence type="ECO:0000259" key="9">
    <source>
        <dbReference type="Pfam" id="PF05420"/>
    </source>
</evidence>
<dbReference type="GO" id="GO:0006011">
    <property type="term" value="P:UDP-alpha-D-glucose metabolic process"/>
    <property type="evidence" value="ECO:0007669"/>
    <property type="project" value="InterPro"/>
</dbReference>
<keyword evidence="11" id="KW-1185">Reference proteome</keyword>
<dbReference type="OrthoDB" id="174989at2"/>
<keyword evidence="5 7" id="KW-0802">TPR repeat</keyword>
<evidence type="ECO:0000256" key="7">
    <source>
        <dbReference type="PROSITE-ProRule" id="PRU00339"/>
    </source>
</evidence>
<dbReference type="STRING" id="1563157.AQS70_10630"/>
<feature type="chain" id="PRO_5006186343" evidence="8">
    <location>
        <begin position="24"/>
        <end position="1344"/>
    </location>
</feature>
<organism evidence="10 11">
    <name type="scientific">Pseudomonas endophytica</name>
    <dbReference type="NCBI Taxonomy" id="1563157"/>
    <lineage>
        <taxon>Bacteria</taxon>
        <taxon>Pseudomonadati</taxon>
        <taxon>Pseudomonadota</taxon>
        <taxon>Gammaproteobacteria</taxon>
        <taxon>Pseudomonadales</taxon>
        <taxon>Pseudomonadaceae</taxon>
        <taxon>Pseudomonas</taxon>
    </lineage>
</organism>
<comment type="pathway">
    <text evidence="2">Glycan metabolism; bacterial cellulose biosynthesis.</text>
</comment>
<name>A0A0Q0X8L7_9PSED</name>
<dbReference type="InterPro" id="IPR019734">
    <property type="entry name" value="TPR_rpt"/>
</dbReference>
<evidence type="ECO:0000256" key="1">
    <source>
        <dbReference type="ARBA" id="ARBA00003476"/>
    </source>
</evidence>
<dbReference type="PANTHER" id="PTHR12558:SF13">
    <property type="entry name" value="CELL DIVISION CYCLE PROTEIN 27 HOMOLOG"/>
    <property type="match status" value="1"/>
</dbReference>
<feature type="signal peptide" evidence="8">
    <location>
        <begin position="1"/>
        <end position="23"/>
    </location>
</feature>
<dbReference type="PANTHER" id="PTHR12558">
    <property type="entry name" value="CELL DIVISION CYCLE 16,23,27"/>
    <property type="match status" value="1"/>
</dbReference>
<dbReference type="RefSeq" id="WP_055103138.1">
    <property type="nucleotide sequence ID" value="NZ_LLWH01000168.1"/>
</dbReference>
<evidence type="ECO:0000256" key="5">
    <source>
        <dbReference type="ARBA" id="ARBA00022803"/>
    </source>
</evidence>
<feature type="domain" description="Cellulose synthase operon C C-terminal" evidence="9">
    <location>
        <begin position="958"/>
        <end position="1324"/>
    </location>
</feature>
<evidence type="ECO:0000256" key="4">
    <source>
        <dbReference type="ARBA" id="ARBA00022737"/>
    </source>
</evidence>
<comment type="caution">
    <text evidence="10">The sequence shown here is derived from an EMBL/GenBank/DDBJ whole genome shotgun (WGS) entry which is preliminary data.</text>
</comment>
<dbReference type="GO" id="GO:0019867">
    <property type="term" value="C:outer membrane"/>
    <property type="evidence" value="ECO:0007669"/>
    <property type="project" value="InterPro"/>
</dbReference>
<dbReference type="PRINTS" id="PR01441">
    <property type="entry name" value="CELLSNTHASEC"/>
</dbReference>
<keyword evidence="3 8" id="KW-0732">Signal</keyword>
<evidence type="ECO:0000256" key="8">
    <source>
        <dbReference type="SAM" id="SignalP"/>
    </source>
</evidence>
<dbReference type="Gene3D" id="1.25.40.10">
    <property type="entry name" value="Tetratricopeptide repeat domain"/>
    <property type="match status" value="4"/>
</dbReference>
<keyword evidence="6" id="KW-0135">Cellulose biosynthesis</keyword>
<dbReference type="InterPro" id="IPR011990">
    <property type="entry name" value="TPR-like_helical_dom_sf"/>
</dbReference>
<dbReference type="UniPathway" id="UPA00694"/>
<dbReference type="InterPro" id="IPR003921">
    <property type="entry name" value="Cell_synth_C"/>
</dbReference>
<feature type="repeat" description="TPR" evidence="7">
    <location>
        <begin position="382"/>
        <end position="415"/>
    </location>
</feature>